<keyword evidence="4" id="KW-1185">Reference proteome</keyword>
<evidence type="ECO:0000256" key="1">
    <source>
        <dbReference type="SAM" id="MobiDB-lite"/>
    </source>
</evidence>
<dbReference type="GO" id="GO:0009898">
    <property type="term" value="C:cytoplasmic side of plasma membrane"/>
    <property type="evidence" value="ECO:0007669"/>
    <property type="project" value="TreeGrafter"/>
</dbReference>
<dbReference type="GO" id="GO:0005524">
    <property type="term" value="F:ATP binding"/>
    <property type="evidence" value="ECO:0007669"/>
    <property type="project" value="TreeGrafter"/>
</dbReference>
<dbReference type="EMBL" id="JAJFZV010000001">
    <property type="protein sequence ID" value="MCC3296338.1"/>
    <property type="molecule type" value="Genomic_DNA"/>
</dbReference>
<comment type="caution">
    <text evidence="3">The sequence shown here is derived from an EMBL/GenBank/DDBJ whole genome shotgun (WGS) entry which is preliminary data.</text>
</comment>
<evidence type="ECO:0000313" key="4">
    <source>
        <dbReference type="Proteomes" id="UP001139158"/>
    </source>
</evidence>
<dbReference type="SUPFAM" id="SSF52540">
    <property type="entry name" value="P-loop containing nucleoside triphosphate hydrolases"/>
    <property type="match status" value="1"/>
</dbReference>
<gene>
    <name evidence="3" type="ORF">LJ757_00785</name>
</gene>
<sequence>MTDTTLWRPHLRGRPADGPGRELPRREDTVSSGAGTGVVLIRPEDQVLQDDIARIAVAAGIDMQIAGDAAEALRLQPQTVLLTPDFLRTAGNPSLAGLRGTETICVGPESAALWSDAARCGMDRVAALPAAGAWLAEHLARRNGPRGRVVGIAGTFGGAGGSTLACLLAQRAAQTGRGVLLADVDDCGGGLEYRLGAEGIPGLRWPDLADVRGTLNPEQLVSALPDVGGFSLLTRPAGEPVQEGQEAEVLPSVLEAARYAFDLTFLDLGTCPRPGSLVLGHCDALLVVLSGRTQLLLAARSWWGSLQASAPDTFAVVRGPFGEGLDEVRVSDAAGIRLAGYLPCVRAVAAAEDRGRLLELRRRRFRRALARILDAVDPVPGDA</sequence>
<dbReference type="Gene3D" id="3.40.50.300">
    <property type="entry name" value="P-loop containing nucleotide triphosphate hydrolases"/>
    <property type="match status" value="1"/>
</dbReference>
<feature type="domain" description="Rv3660c-like CheY-like N-terminal" evidence="2">
    <location>
        <begin position="44"/>
        <end position="144"/>
    </location>
</feature>
<feature type="compositionally biased region" description="Basic and acidic residues" evidence="1">
    <location>
        <begin position="19"/>
        <end position="29"/>
    </location>
</feature>
<dbReference type="InterPro" id="IPR059050">
    <property type="entry name" value="Rv3660c_N"/>
</dbReference>
<evidence type="ECO:0000259" key="2">
    <source>
        <dbReference type="Pfam" id="PF26563"/>
    </source>
</evidence>
<dbReference type="GO" id="GO:0005829">
    <property type="term" value="C:cytosol"/>
    <property type="evidence" value="ECO:0007669"/>
    <property type="project" value="TreeGrafter"/>
</dbReference>
<dbReference type="NCBIfam" id="TIGR03815">
    <property type="entry name" value="CpaE_hom_Actino"/>
    <property type="match status" value="1"/>
</dbReference>
<proteinExistence type="predicted"/>
<feature type="region of interest" description="Disordered" evidence="1">
    <location>
        <begin position="1"/>
        <end position="36"/>
    </location>
</feature>
<organism evidence="3 4">
    <name type="scientific">Arthrobacter caoxuetaonis</name>
    <dbReference type="NCBI Taxonomy" id="2886935"/>
    <lineage>
        <taxon>Bacteria</taxon>
        <taxon>Bacillati</taxon>
        <taxon>Actinomycetota</taxon>
        <taxon>Actinomycetes</taxon>
        <taxon>Micrococcales</taxon>
        <taxon>Micrococcaceae</taxon>
        <taxon>Arthrobacter</taxon>
    </lineage>
</organism>
<dbReference type="InterPro" id="IPR022521">
    <property type="entry name" value="Rv3660c"/>
</dbReference>
<name>A0A9X1SAP9_9MICC</name>
<dbReference type="PANTHER" id="PTHR43384">
    <property type="entry name" value="SEPTUM SITE-DETERMINING PROTEIN MIND HOMOLOG, CHLOROPLASTIC-RELATED"/>
    <property type="match status" value="1"/>
</dbReference>
<dbReference type="InterPro" id="IPR027417">
    <property type="entry name" value="P-loop_NTPase"/>
</dbReference>
<dbReference type="Pfam" id="PF26563">
    <property type="entry name" value="Rv3660c_N"/>
    <property type="match status" value="1"/>
</dbReference>
<dbReference type="PANTHER" id="PTHR43384:SF11">
    <property type="entry name" value="SEPTUM SITE DETERMINING PROTEIN"/>
    <property type="match status" value="1"/>
</dbReference>
<dbReference type="GO" id="GO:0051782">
    <property type="term" value="P:negative regulation of cell division"/>
    <property type="evidence" value="ECO:0007669"/>
    <property type="project" value="TreeGrafter"/>
</dbReference>
<evidence type="ECO:0000313" key="3">
    <source>
        <dbReference type="EMBL" id="MCC3296338.1"/>
    </source>
</evidence>
<dbReference type="InterPro" id="IPR050625">
    <property type="entry name" value="ParA/MinD_ATPase"/>
</dbReference>
<protein>
    <recommendedName>
        <fullName evidence="2">Rv3660c-like CheY-like N-terminal domain-containing protein</fullName>
    </recommendedName>
</protein>
<reference evidence="3" key="1">
    <citation type="submission" date="2021-10" db="EMBL/GenBank/DDBJ databases">
        <title>Novel species in genus Arthrobacter.</title>
        <authorList>
            <person name="Liu Y."/>
        </authorList>
    </citation>
    <scope>NUCLEOTIDE SEQUENCE</scope>
    <source>
        <strain evidence="3">Zg-Y453</strain>
    </source>
</reference>
<dbReference type="AlphaFoldDB" id="A0A9X1SAP9"/>
<dbReference type="GO" id="GO:0016887">
    <property type="term" value="F:ATP hydrolysis activity"/>
    <property type="evidence" value="ECO:0007669"/>
    <property type="project" value="TreeGrafter"/>
</dbReference>
<dbReference type="RefSeq" id="WP_227894077.1">
    <property type="nucleotide sequence ID" value="NZ_CP099466.1"/>
</dbReference>
<dbReference type="Proteomes" id="UP001139158">
    <property type="component" value="Unassembled WGS sequence"/>
</dbReference>
<accession>A0A9X1SAP9</accession>